<feature type="domain" description="Histidine kinase" evidence="15">
    <location>
        <begin position="420"/>
        <end position="650"/>
    </location>
</feature>
<evidence type="ECO:0000259" key="15">
    <source>
        <dbReference type="PROSITE" id="PS50109"/>
    </source>
</evidence>
<dbReference type="AlphaFoldDB" id="A0A7J0BLT3"/>
<name>A0A7J0BLT3_9BACT</name>
<keyword evidence="10" id="KW-0067">ATP-binding</keyword>
<dbReference type="SMART" id="SM00388">
    <property type="entry name" value="HisKA"/>
    <property type="match status" value="1"/>
</dbReference>
<dbReference type="GO" id="GO:0005524">
    <property type="term" value="F:ATP binding"/>
    <property type="evidence" value="ECO:0007669"/>
    <property type="project" value="UniProtKB-KW"/>
</dbReference>
<dbReference type="Pfam" id="PF00512">
    <property type="entry name" value="HisKA"/>
    <property type="match status" value="1"/>
</dbReference>
<dbReference type="InterPro" id="IPR003594">
    <property type="entry name" value="HATPase_dom"/>
</dbReference>
<sequence length="654" mass="70784">MELTTMKLHREQRLPGPFASPWLVISGAVILGIIIVAMTLRNFDRDGTQMATILEEKGASLIKALEAGARTGIRNPQGAEMRMQVLVEEMADQPDILFIMVTDHTGRVLAHSEPEKQGEVVFSPEDMSQLEPAKGVSWRIMTKENNRAFVVYRQFMPLQGRDGWWGRVHGDDQQGGTMQQGGAGDSGHSSMMNGRGRGMGRMRHDGHSRELMSFFSTPDMPPPIIYVGMDVTPFEQARDRDARHAMVMAGMLLLLGLAGLISLIWAQSVRRSRQMLRDSQAFSAEIIASLPEGLVLVDGDGRVALVNGKAEEQLGVTYDTVRGKRPEDVLPRAMTEALSVLSREGRMHEAETECLINGGAVIPMSISGARVFGQEGNEGGADAEHLADILILRDLREVRRLQQEVRRKEKLAAVGSLAAGVAHEIRNPLSSIKGYATYFGTRFPEGSEDRAAACIMVQEVDRLNRVITDLIGISRPSDIKRIEADICELARHCVRLLGPDAAAQGIAVSCDCAEGVPHLFVDPDRLSQALLNICLNGMEAMADGGELNMAIDVEDDEYLRIRISDTGHGITPDALARIFDPYFTTKSQGTGLGLAIVHKIIEAHGGVISVVSRTADTCAAASGSAPDEANGAPAGAQGGTTFTILLPLDAQQDA</sequence>
<evidence type="ECO:0000256" key="10">
    <source>
        <dbReference type="ARBA" id="ARBA00022840"/>
    </source>
</evidence>
<dbReference type="PRINTS" id="PR00344">
    <property type="entry name" value="BCTRLSENSOR"/>
</dbReference>
<accession>A0A7J0BLT3</accession>
<evidence type="ECO:0000256" key="14">
    <source>
        <dbReference type="SAM" id="Phobius"/>
    </source>
</evidence>
<keyword evidence="9 17" id="KW-0418">Kinase</keyword>
<feature type="transmembrane region" description="Helical" evidence="14">
    <location>
        <begin position="245"/>
        <end position="266"/>
    </location>
</feature>
<dbReference type="PROSITE" id="PS50112">
    <property type="entry name" value="PAS"/>
    <property type="match status" value="1"/>
</dbReference>
<evidence type="ECO:0000256" key="12">
    <source>
        <dbReference type="ARBA" id="ARBA00023012"/>
    </source>
</evidence>
<dbReference type="Proteomes" id="UP000503840">
    <property type="component" value="Unassembled WGS sequence"/>
</dbReference>
<evidence type="ECO:0000256" key="4">
    <source>
        <dbReference type="ARBA" id="ARBA00022475"/>
    </source>
</evidence>
<proteinExistence type="predicted"/>
<keyword evidence="13 14" id="KW-0472">Membrane</keyword>
<dbReference type="Pfam" id="PF02518">
    <property type="entry name" value="HATPase_c"/>
    <property type="match status" value="1"/>
</dbReference>
<comment type="caution">
    <text evidence="17">The sequence shown here is derived from an EMBL/GenBank/DDBJ whole genome shotgun (WGS) entry which is preliminary data.</text>
</comment>
<evidence type="ECO:0000256" key="5">
    <source>
        <dbReference type="ARBA" id="ARBA00022553"/>
    </source>
</evidence>
<dbReference type="GO" id="GO:0005886">
    <property type="term" value="C:plasma membrane"/>
    <property type="evidence" value="ECO:0007669"/>
    <property type="project" value="UniProtKB-SubCell"/>
</dbReference>
<dbReference type="GO" id="GO:0000155">
    <property type="term" value="F:phosphorelay sensor kinase activity"/>
    <property type="evidence" value="ECO:0007669"/>
    <property type="project" value="InterPro"/>
</dbReference>
<dbReference type="InterPro" id="IPR004358">
    <property type="entry name" value="Sig_transdc_His_kin-like_C"/>
</dbReference>
<dbReference type="SUPFAM" id="SSF55785">
    <property type="entry name" value="PYP-like sensor domain (PAS domain)"/>
    <property type="match status" value="1"/>
</dbReference>
<dbReference type="InterPro" id="IPR005467">
    <property type="entry name" value="His_kinase_dom"/>
</dbReference>
<feature type="transmembrane region" description="Helical" evidence="14">
    <location>
        <begin position="20"/>
        <end position="40"/>
    </location>
</feature>
<evidence type="ECO:0000256" key="3">
    <source>
        <dbReference type="ARBA" id="ARBA00012438"/>
    </source>
</evidence>
<keyword evidence="7 14" id="KW-0812">Transmembrane</keyword>
<evidence type="ECO:0000259" key="16">
    <source>
        <dbReference type="PROSITE" id="PS50112"/>
    </source>
</evidence>
<evidence type="ECO:0000256" key="11">
    <source>
        <dbReference type="ARBA" id="ARBA00022989"/>
    </source>
</evidence>
<dbReference type="SMART" id="SM00091">
    <property type="entry name" value="PAS"/>
    <property type="match status" value="1"/>
</dbReference>
<dbReference type="Pfam" id="PF00989">
    <property type="entry name" value="PAS"/>
    <property type="match status" value="1"/>
</dbReference>
<evidence type="ECO:0000256" key="8">
    <source>
        <dbReference type="ARBA" id="ARBA00022741"/>
    </source>
</evidence>
<dbReference type="InterPro" id="IPR013767">
    <property type="entry name" value="PAS_fold"/>
</dbReference>
<dbReference type="EC" id="2.7.13.3" evidence="3"/>
<protein>
    <recommendedName>
        <fullName evidence="3">histidine kinase</fullName>
        <ecNumber evidence="3">2.7.13.3</ecNumber>
    </recommendedName>
</protein>
<evidence type="ECO:0000313" key="17">
    <source>
        <dbReference type="EMBL" id="GFM34723.1"/>
    </source>
</evidence>
<dbReference type="InterPro" id="IPR029151">
    <property type="entry name" value="Sensor-like_sf"/>
</dbReference>
<keyword evidence="4" id="KW-1003">Cell membrane</keyword>
<dbReference type="PANTHER" id="PTHR43065">
    <property type="entry name" value="SENSOR HISTIDINE KINASE"/>
    <property type="match status" value="1"/>
</dbReference>
<dbReference type="SUPFAM" id="SSF47384">
    <property type="entry name" value="Homodimeric domain of signal transducing histidine kinase"/>
    <property type="match status" value="1"/>
</dbReference>
<dbReference type="Gene3D" id="1.10.287.130">
    <property type="match status" value="1"/>
</dbReference>
<dbReference type="NCBIfam" id="TIGR00229">
    <property type="entry name" value="sensory_box"/>
    <property type="match status" value="1"/>
</dbReference>
<evidence type="ECO:0000256" key="7">
    <source>
        <dbReference type="ARBA" id="ARBA00022692"/>
    </source>
</evidence>
<dbReference type="Pfam" id="PF17203">
    <property type="entry name" value="sCache_3_2"/>
    <property type="match status" value="1"/>
</dbReference>
<keyword evidence="18" id="KW-1185">Reference proteome</keyword>
<evidence type="ECO:0000256" key="9">
    <source>
        <dbReference type="ARBA" id="ARBA00022777"/>
    </source>
</evidence>
<dbReference type="PANTHER" id="PTHR43065:SF10">
    <property type="entry name" value="PEROXIDE STRESS-ACTIVATED HISTIDINE KINASE MAK3"/>
    <property type="match status" value="1"/>
</dbReference>
<feature type="domain" description="PAS" evidence="16">
    <location>
        <begin position="279"/>
        <end position="324"/>
    </location>
</feature>
<comment type="catalytic activity">
    <reaction evidence="1">
        <text>ATP + protein L-histidine = ADP + protein N-phospho-L-histidine.</text>
        <dbReference type="EC" id="2.7.13.3"/>
    </reaction>
</comment>
<dbReference type="CDD" id="cd00130">
    <property type="entry name" value="PAS"/>
    <property type="match status" value="1"/>
</dbReference>
<keyword evidence="8" id="KW-0547">Nucleotide-binding</keyword>
<dbReference type="SUPFAM" id="SSF103190">
    <property type="entry name" value="Sensory domain-like"/>
    <property type="match status" value="1"/>
</dbReference>
<keyword evidence="12" id="KW-0902">Two-component regulatory system</keyword>
<dbReference type="InterPro" id="IPR036890">
    <property type="entry name" value="HATPase_C_sf"/>
</dbReference>
<dbReference type="InterPro" id="IPR035965">
    <property type="entry name" value="PAS-like_dom_sf"/>
</dbReference>
<dbReference type="InterPro" id="IPR033463">
    <property type="entry name" value="sCache_3"/>
</dbReference>
<organism evidence="17 18">
    <name type="scientific">Desulfovibrio subterraneus</name>
    <dbReference type="NCBI Taxonomy" id="2718620"/>
    <lineage>
        <taxon>Bacteria</taxon>
        <taxon>Pseudomonadati</taxon>
        <taxon>Thermodesulfobacteriota</taxon>
        <taxon>Desulfovibrionia</taxon>
        <taxon>Desulfovibrionales</taxon>
        <taxon>Desulfovibrionaceae</taxon>
        <taxon>Desulfovibrio</taxon>
    </lineage>
</organism>
<keyword evidence="6" id="KW-0808">Transferase</keyword>
<dbReference type="EMBL" id="BLVO01000016">
    <property type="protein sequence ID" value="GFM34723.1"/>
    <property type="molecule type" value="Genomic_DNA"/>
</dbReference>
<dbReference type="InterPro" id="IPR003661">
    <property type="entry name" value="HisK_dim/P_dom"/>
</dbReference>
<reference evidence="17 18" key="1">
    <citation type="submission" date="2020-05" db="EMBL/GenBank/DDBJ databases">
        <title>Draft genome sequence of Desulfovibrio sp. strain HN2T.</title>
        <authorList>
            <person name="Ueno A."/>
            <person name="Tamazawa S."/>
            <person name="Tamamura S."/>
            <person name="Murakami T."/>
            <person name="Kiyama T."/>
            <person name="Inomata H."/>
            <person name="Amano Y."/>
            <person name="Miyakawa K."/>
            <person name="Tamaki H."/>
            <person name="Naganuma T."/>
            <person name="Kaneko K."/>
        </authorList>
    </citation>
    <scope>NUCLEOTIDE SEQUENCE [LARGE SCALE GENOMIC DNA]</scope>
    <source>
        <strain evidence="17 18">HN2</strain>
    </source>
</reference>
<comment type="subcellular location">
    <subcellularLocation>
        <location evidence="2">Cell membrane</location>
        <topology evidence="2">Multi-pass membrane protein</topology>
    </subcellularLocation>
</comment>
<evidence type="ECO:0000256" key="6">
    <source>
        <dbReference type="ARBA" id="ARBA00022679"/>
    </source>
</evidence>
<dbReference type="SMART" id="SM00387">
    <property type="entry name" value="HATPase_c"/>
    <property type="match status" value="1"/>
</dbReference>
<keyword evidence="5" id="KW-0597">Phosphoprotein</keyword>
<dbReference type="CDD" id="cd00082">
    <property type="entry name" value="HisKA"/>
    <property type="match status" value="1"/>
</dbReference>
<dbReference type="Gene3D" id="3.30.450.20">
    <property type="entry name" value="PAS domain"/>
    <property type="match status" value="2"/>
</dbReference>
<dbReference type="PROSITE" id="PS50109">
    <property type="entry name" value="HIS_KIN"/>
    <property type="match status" value="1"/>
</dbReference>
<evidence type="ECO:0000313" key="18">
    <source>
        <dbReference type="Proteomes" id="UP000503840"/>
    </source>
</evidence>
<evidence type="ECO:0000256" key="1">
    <source>
        <dbReference type="ARBA" id="ARBA00000085"/>
    </source>
</evidence>
<dbReference type="SUPFAM" id="SSF55874">
    <property type="entry name" value="ATPase domain of HSP90 chaperone/DNA topoisomerase II/histidine kinase"/>
    <property type="match status" value="1"/>
</dbReference>
<gene>
    <name evidence="17" type="primary">zraS</name>
    <name evidence="17" type="ORF">DSM101010T_30880</name>
</gene>
<dbReference type="Gene3D" id="3.30.565.10">
    <property type="entry name" value="Histidine kinase-like ATPase, C-terminal domain"/>
    <property type="match status" value="1"/>
</dbReference>
<dbReference type="InterPro" id="IPR000014">
    <property type="entry name" value="PAS"/>
</dbReference>
<keyword evidence="11 14" id="KW-1133">Transmembrane helix</keyword>
<evidence type="ECO:0000256" key="13">
    <source>
        <dbReference type="ARBA" id="ARBA00023136"/>
    </source>
</evidence>
<dbReference type="GO" id="GO:0006355">
    <property type="term" value="P:regulation of DNA-templated transcription"/>
    <property type="evidence" value="ECO:0007669"/>
    <property type="project" value="InterPro"/>
</dbReference>
<evidence type="ECO:0000256" key="2">
    <source>
        <dbReference type="ARBA" id="ARBA00004651"/>
    </source>
</evidence>
<dbReference type="InterPro" id="IPR036097">
    <property type="entry name" value="HisK_dim/P_sf"/>
</dbReference>